<gene>
    <name evidence="3" type="ORF">CKO25_10455</name>
</gene>
<dbReference type="InterPro" id="IPR029044">
    <property type="entry name" value="Nucleotide-diphossugar_trans"/>
</dbReference>
<name>A0A9X1B9I4_9GAMM</name>
<proteinExistence type="inferred from homology"/>
<dbReference type="Proteomes" id="UP001138802">
    <property type="component" value="Unassembled WGS sequence"/>
</dbReference>
<dbReference type="PANTHER" id="PTHR43630:SF2">
    <property type="entry name" value="GLYCOSYLTRANSFERASE"/>
    <property type="match status" value="1"/>
</dbReference>
<comment type="caution">
    <text evidence="3">The sequence shown here is derived from an EMBL/GenBank/DDBJ whole genome shotgun (WGS) entry which is preliminary data.</text>
</comment>
<evidence type="ECO:0000259" key="2">
    <source>
        <dbReference type="Pfam" id="PF00535"/>
    </source>
</evidence>
<dbReference type="PANTHER" id="PTHR43630">
    <property type="entry name" value="POLY-BETA-1,6-N-ACETYL-D-GLUCOSAMINE SYNTHASE"/>
    <property type="match status" value="1"/>
</dbReference>
<dbReference type="InterPro" id="IPR001173">
    <property type="entry name" value="Glyco_trans_2-like"/>
</dbReference>
<evidence type="ECO:0000313" key="4">
    <source>
        <dbReference type="Proteomes" id="UP001138802"/>
    </source>
</evidence>
<evidence type="ECO:0000256" key="1">
    <source>
        <dbReference type="ARBA" id="ARBA00038494"/>
    </source>
</evidence>
<dbReference type="EMBL" id="NRSD01000009">
    <property type="protein sequence ID" value="MBK1645066.1"/>
    <property type="molecule type" value="Genomic_DNA"/>
</dbReference>
<feature type="domain" description="Glycosyltransferase 2-like" evidence="2">
    <location>
        <begin position="30"/>
        <end position="149"/>
    </location>
</feature>
<dbReference type="Gene3D" id="3.90.550.10">
    <property type="entry name" value="Spore Coat Polysaccharide Biosynthesis Protein SpsA, Chain A"/>
    <property type="match status" value="1"/>
</dbReference>
<keyword evidence="4" id="KW-1185">Reference proteome</keyword>
<dbReference type="SUPFAM" id="SSF53448">
    <property type="entry name" value="Nucleotide-diphospho-sugar transferases"/>
    <property type="match status" value="1"/>
</dbReference>
<protein>
    <recommendedName>
        <fullName evidence="2">Glycosyltransferase 2-like domain-containing protein</fullName>
    </recommendedName>
</protein>
<evidence type="ECO:0000313" key="3">
    <source>
        <dbReference type="EMBL" id="MBK1645066.1"/>
    </source>
</evidence>
<dbReference type="AlphaFoldDB" id="A0A9X1B9I4"/>
<accession>A0A9X1B9I4</accession>
<comment type="similarity">
    <text evidence="1">Belongs to the glycosyltransferase 2 family. WaaE/KdtX subfamily.</text>
</comment>
<dbReference type="CDD" id="cd02511">
    <property type="entry name" value="Beta4Glucosyltransferase"/>
    <property type="match status" value="1"/>
</dbReference>
<reference evidence="3 4" key="1">
    <citation type="journal article" date="2020" name="Microorganisms">
        <title>Osmotic Adaptation and Compatible Solute Biosynthesis of Phototrophic Bacteria as Revealed from Genome Analyses.</title>
        <authorList>
            <person name="Imhoff J.F."/>
            <person name="Rahn T."/>
            <person name="Kunzel S."/>
            <person name="Keller A."/>
            <person name="Neulinger S.C."/>
        </authorList>
    </citation>
    <scope>NUCLEOTIDE SEQUENCE [LARGE SCALE GENOMIC DNA]</scope>
    <source>
        <strain evidence="3 4">DSM 21303</strain>
    </source>
</reference>
<dbReference type="Pfam" id="PF00535">
    <property type="entry name" value="Glycos_transf_2"/>
    <property type="match status" value="1"/>
</dbReference>
<sequence length="315" mass="35936">MFSATGWGGTSGTQLQSTVSTLEGLGMGISVLVLTLNEEANLPICLEAVKWSNDIVVLDSFSQDETVAAAKHLGARVYQRVFDNFAGQRNFALDQIAFQHEWVLHLDADEIVTPALRVELEAAVGDGRFDAWRVPSKMMFRGRWLRYSGLYPSYQVRLGHRDRFRFKQVGHGQREDLAPERIGTLTEPYLHNSFSKGLTDWFDKHNRYASDEARESLQWVQRGDGLDWSGLVARDPTRRRRALKALAMRLPFRPSLRFLYMYFLRLGFLDGHAGLTYCRLLAIYEYMIVLKRLELASGAIRSGRPHVPDESAKHQ</sequence>
<organism evidence="3 4">
    <name type="scientific">Thiocapsa imhoffii</name>
    <dbReference type="NCBI Taxonomy" id="382777"/>
    <lineage>
        <taxon>Bacteria</taxon>
        <taxon>Pseudomonadati</taxon>
        <taxon>Pseudomonadota</taxon>
        <taxon>Gammaproteobacteria</taxon>
        <taxon>Chromatiales</taxon>
        <taxon>Chromatiaceae</taxon>
        <taxon>Thiocapsa</taxon>
    </lineage>
</organism>